<gene>
    <name evidence="2" type="ORF">ENW11_11780</name>
</gene>
<protein>
    <submittedName>
        <fullName evidence="2">Nucleotidyltransferase domain-containing protein</fullName>
    </submittedName>
</protein>
<dbReference type="GO" id="GO:0016740">
    <property type="term" value="F:transferase activity"/>
    <property type="evidence" value="ECO:0007669"/>
    <property type="project" value="UniProtKB-KW"/>
</dbReference>
<evidence type="ECO:0000313" key="2">
    <source>
        <dbReference type="EMBL" id="HGY40464.1"/>
    </source>
</evidence>
<comment type="caution">
    <text evidence="2">The sequence shown here is derived from an EMBL/GenBank/DDBJ whole genome shotgun (WGS) entry which is preliminary data.</text>
</comment>
<dbReference type="PANTHER" id="PTHR43449">
    <property type="entry name" value="NUCLEOTIDYLTRANSFERASE"/>
    <property type="match status" value="1"/>
</dbReference>
<dbReference type="SUPFAM" id="SSF81301">
    <property type="entry name" value="Nucleotidyltransferase"/>
    <property type="match status" value="1"/>
</dbReference>
<dbReference type="AlphaFoldDB" id="A0A7V4TJJ9"/>
<reference evidence="2" key="1">
    <citation type="journal article" date="2020" name="mSystems">
        <title>Genome- and Community-Level Interaction Insights into Carbon Utilization and Element Cycling Functions of Hydrothermarchaeota in Hydrothermal Sediment.</title>
        <authorList>
            <person name="Zhou Z."/>
            <person name="Liu Y."/>
            <person name="Xu W."/>
            <person name="Pan J."/>
            <person name="Luo Z.H."/>
            <person name="Li M."/>
        </authorList>
    </citation>
    <scope>NUCLEOTIDE SEQUENCE [LARGE SCALE GENOMIC DNA]</scope>
    <source>
        <strain evidence="2">SpSt-82</strain>
    </source>
</reference>
<proteinExistence type="predicted"/>
<dbReference type="InterPro" id="IPR041633">
    <property type="entry name" value="Polbeta"/>
</dbReference>
<accession>A0A7V4TJJ9</accession>
<name>A0A7V4TJJ9_9BACT</name>
<feature type="domain" description="Polymerase beta nucleotidyltransferase" evidence="1">
    <location>
        <begin position="34"/>
        <end position="121"/>
    </location>
</feature>
<dbReference type="CDD" id="cd05403">
    <property type="entry name" value="NT_KNTase_like"/>
    <property type="match status" value="1"/>
</dbReference>
<keyword evidence="2" id="KW-0808">Transferase</keyword>
<dbReference type="Pfam" id="PF18765">
    <property type="entry name" value="Polbeta"/>
    <property type="match status" value="1"/>
</dbReference>
<sequence>MPSFVREESSGSVKVFWLEERELLEALTREAQRLGEENPEVEQIVLFGSLAQGRALPGSDADLLIVLARSDKPFLERIGEWLTRIRLGFPVDVFPYTRDELHVPLAKEALRTGIVLFARKRAQDGS</sequence>
<evidence type="ECO:0000259" key="1">
    <source>
        <dbReference type="Pfam" id="PF18765"/>
    </source>
</evidence>
<dbReference type="EMBL" id="DTIY01000098">
    <property type="protein sequence ID" value="HGY40464.1"/>
    <property type="molecule type" value="Genomic_DNA"/>
</dbReference>
<dbReference type="Gene3D" id="3.30.460.10">
    <property type="entry name" value="Beta Polymerase, domain 2"/>
    <property type="match status" value="1"/>
</dbReference>
<dbReference type="PANTHER" id="PTHR43449:SF1">
    <property type="entry name" value="POLYMERASE BETA NUCLEOTIDYLTRANSFERASE DOMAIN-CONTAINING PROTEIN"/>
    <property type="match status" value="1"/>
</dbReference>
<organism evidence="2">
    <name type="scientific">Candidatus Caldatribacterium saccharofermentans</name>
    <dbReference type="NCBI Taxonomy" id="1454753"/>
    <lineage>
        <taxon>Bacteria</taxon>
        <taxon>Pseudomonadati</taxon>
        <taxon>Atribacterota</taxon>
        <taxon>Atribacteria</taxon>
        <taxon>Atribacterales</taxon>
        <taxon>Candidatus Caldatribacteriaceae</taxon>
        <taxon>Candidatus Caldatribacterium</taxon>
    </lineage>
</organism>
<dbReference type="InterPro" id="IPR043519">
    <property type="entry name" value="NT_sf"/>
</dbReference>